<name>A0A1I7ZC16_9BILA</name>
<proteinExistence type="predicted"/>
<feature type="transmembrane region" description="Helical" evidence="1">
    <location>
        <begin position="195"/>
        <end position="214"/>
    </location>
</feature>
<feature type="transmembrane region" description="Helical" evidence="1">
    <location>
        <begin position="163"/>
        <end position="183"/>
    </location>
</feature>
<evidence type="ECO:0000256" key="1">
    <source>
        <dbReference type="SAM" id="Phobius"/>
    </source>
</evidence>
<organism evidence="2 3">
    <name type="scientific">Steinernema glaseri</name>
    <dbReference type="NCBI Taxonomy" id="37863"/>
    <lineage>
        <taxon>Eukaryota</taxon>
        <taxon>Metazoa</taxon>
        <taxon>Ecdysozoa</taxon>
        <taxon>Nematoda</taxon>
        <taxon>Chromadorea</taxon>
        <taxon>Rhabditida</taxon>
        <taxon>Tylenchina</taxon>
        <taxon>Panagrolaimomorpha</taxon>
        <taxon>Strongyloidoidea</taxon>
        <taxon>Steinernematidae</taxon>
        <taxon>Steinernema</taxon>
    </lineage>
</organism>
<keyword evidence="1" id="KW-1133">Transmembrane helix</keyword>
<evidence type="ECO:0000313" key="2">
    <source>
        <dbReference type="Proteomes" id="UP000095287"/>
    </source>
</evidence>
<keyword evidence="1" id="KW-0472">Membrane</keyword>
<reference evidence="3" key="1">
    <citation type="submission" date="2016-11" db="UniProtKB">
        <authorList>
            <consortium name="WormBaseParasite"/>
        </authorList>
    </citation>
    <scope>IDENTIFICATION</scope>
</reference>
<dbReference type="AlphaFoldDB" id="A0A1I7ZC16"/>
<keyword evidence="2" id="KW-1185">Reference proteome</keyword>
<accession>A0A1I7ZC16</accession>
<protein>
    <submittedName>
        <fullName evidence="3">7TM_GPCR_Srx domain-containing protein</fullName>
    </submittedName>
</protein>
<dbReference type="SUPFAM" id="SSF81321">
    <property type="entry name" value="Family A G protein-coupled receptor-like"/>
    <property type="match status" value="1"/>
</dbReference>
<keyword evidence="1" id="KW-0812">Transmembrane</keyword>
<feature type="transmembrane region" description="Helical" evidence="1">
    <location>
        <begin position="74"/>
        <end position="93"/>
    </location>
</feature>
<dbReference type="Gene3D" id="1.20.1070.10">
    <property type="entry name" value="Rhodopsin 7-helix transmembrane proteins"/>
    <property type="match status" value="1"/>
</dbReference>
<feature type="transmembrane region" description="Helical" evidence="1">
    <location>
        <begin position="123"/>
        <end position="143"/>
    </location>
</feature>
<sequence>MTQIGILQLSAVPLTLMLGTMQLANHDPLSLASFAATVYSSCKTVEVLLGLVLAINRLCVITHLDVLSVVCKMLTILSWIHGIVTVIVNYTPLSGYYQLPGRYLAEYDMTKPYSWLVAEVDSYLVLVAIAVTLLVYVVIVSYLLRLRSQGGDINSSSHERSILLFAGVRFLFDLAVQLAYSVVTMPESDWSDLSVALVYILSSLLLSPILYLVFTKSLRHDFLNVALLRRHIRTISVGTAVSRATIRSDK</sequence>
<dbReference type="WBParaSite" id="L893_g24837.t1">
    <property type="protein sequence ID" value="L893_g24837.t1"/>
    <property type="gene ID" value="L893_g24837"/>
</dbReference>
<dbReference type="Proteomes" id="UP000095287">
    <property type="component" value="Unplaced"/>
</dbReference>
<evidence type="ECO:0000313" key="3">
    <source>
        <dbReference type="WBParaSite" id="L893_g24837.t1"/>
    </source>
</evidence>